<sequence length="256" mass="27492">MVAASIYIPKDNMEYPCGQDAHFIDVASQTIGVADGVGGWSKHGIDSGEYARQLITNSIIALHENHKAGRHVDPKRVIEEAYSHTTAPGSSTACIVALSGEDNMLRAANVGDSGFLVIRDGAVLYKSPAQQRSFNHPYQLGATSGCDGPSVAEEIEVRAEKGDVVVLGTDGLLDNAHATEISEIVCRGVMEWKDVMEFCCSVANVAHCNSFDTHRDTPYSIGARKAGYTSRIGGKVDDITVIIAMIEEQRFPVPVI</sequence>
<dbReference type="OrthoDB" id="60843at2759"/>
<reference evidence="3" key="1">
    <citation type="submission" date="2020-07" db="EMBL/GenBank/DDBJ databases">
        <title>Ethylene signaling mediates host invasion by parasitic plants.</title>
        <authorList>
            <person name="Yoshida S."/>
        </authorList>
    </citation>
    <scope>NUCLEOTIDE SEQUENCE</scope>
    <source>
        <strain evidence="3">Okayama</strain>
    </source>
</reference>
<evidence type="ECO:0000259" key="2">
    <source>
        <dbReference type="PROSITE" id="PS51746"/>
    </source>
</evidence>
<dbReference type="PANTHER" id="PTHR12320:SF14">
    <property type="entry name" value="PROTEIN PHOSPHATASE"/>
    <property type="match status" value="1"/>
</dbReference>
<gene>
    <name evidence="3" type="ORF">PHJA_000231600</name>
</gene>
<feature type="domain" description="PPM-type phosphatase" evidence="2">
    <location>
        <begin position="5"/>
        <end position="246"/>
    </location>
</feature>
<protein>
    <recommendedName>
        <fullName evidence="1">Protein phosphatase</fullName>
        <ecNumber evidence="1">3.1.3.16</ecNumber>
    </recommendedName>
</protein>
<dbReference type="SMART" id="SM00331">
    <property type="entry name" value="PP2C_SIG"/>
    <property type="match status" value="1"/>
</dbReference>
<keyword evidence="1" id="KW-0460">Magnesium</keyword>
<comment type="cofactor">
    <cofactor evidence="1">
        <name>Mn(2+)</name>
        <dbReference type="ChEBI" id="CHEBI:29035"/>
    </cofactor>
</comment>
<keyword evidence="1" id="KW-0464">Manganese</keyword>
<dbReference type="GO" id="GO:0004722">
    <property type="term" value="F:protein serine/threonine phosphatase activity"/>
    <property type="evidence" value="ECO:0007669"/>
    <property type="project" value="UniProtKB-EC"/>
</dbReference>
<comment type="catalytic activity">
    <reaction evidence="1">
        <text>O-phospho-L-threonyl-[protein] + H2O = L-threonyl-[protein] + phosphate</text>
        <dbReference type="Rhea" id="RHEA:47004"/>
        <dbReference type="Rhea" id="RHEA-COMP:11060"/>
        <dbReference type="Rhea" id="RHEA-COMP:11605"/>
        <dbReference type="ChEBI" id="CHEBI:15377"/>
        <dbReference type="ChEBI" id="CHEBI:30013"/>
        <dbReference type="ChEBI" id="CHEBI:43474"/>
        <dbReference type="ChEBI" id="CHEBI:61977"/>
        <dbReference type="EC" id="3.1.3.16"/>
    </reaction>
</comment>
<evidence type="ECO:0000313" key="3">
    <source>
        <dbReference type="EMBL" id="GFP80883.1"/>
    </source>
</evidence>
<dbReference type="SMART" id="SM00332">
    <property type="entry name" value="PP2Cc"/>
    <property type="match status" value="1"/>
</dbReference>
<evidence type="ECO:0000256" key="1">
    <source>
        <dbReference type="RuleBase" id="RU366020"/>
    </source>
</evidence>
<dbReference type="InterPro" id="IPR039123">
    <property type="entry name" value="PPTC7"/>
</dbReference>
<proteinExistence type="inferred from homology"/>
<evidence type="ECO:0000313" key="4">
    <source>
        <dbReference type="Proteomes" id="UP000653305"/>
    </source>
</evidence>
<comment type="cofactor">
    <cofactor evidence="1">
        <name>Mg(2+)</name>
        <dbReference type="ChEBI" id="CHEBI:18420"/>
    </cofactor>
</comment>
<comment type="caution">
    <text evidence="3">The sequence shown here is derived from an EMBL/GenBank/DDBJ whole genome shotgun (WGS) entry which is preliminary data.</text>
</comment>
<name>A0A830B8T3_9LAMI</name>
<dbReference type="EC" id="3.1.3.16" evidence="1"/>
<keyword evidence="4" id="KW-1185">Reference proteome</keyword>
<accession>A0A830B8T3</accession>
<dbReference type="Proteomes" id="UP000653305">
    <property type="component" value="Unassembled WGS sequence"/>
</dbReference>
<dbReference type="GO" id="GO:0046872">
    <property type="term" value="F:metal ion binding"/>
    <property type="evidence" value="ECO:0007669"/>
    <property type="project" value="UniProtKB-UniRule"/>
</dbReference>
<keyword evidence="1" id="KW-0378">Hydrolase</keyword>
<comment type="catalytic activity">
    <reaction evidence="1">
        <text>O-phospho-L-seryl-[protein] + H2O = L-seryl-[protein] + phosphate</text>
        <dbReference type="Rhea" id="RHEA:20629"/>
        <dbReference type="Rhea" id="RHEA-COMP:9863"/>
        <dbReference type="Rhea" id="RHEA-COMP:11604"/>
        <dbReference type="ChEBI" id="CHEBI:15377"/>
        <dbReference type="ChEBI" id="CHEBI:29999"/>
        <dbReference type="ChEBI" id="CHEBI:43474"/>
        <dbReference type="ChEBI" id="CHEBI:83421"/>
        <dbReference type="EC" id="3.1.3.16"/>
    </reaction>
</comment>
<dbReference type="SUPFAM" id="SSF81606">
    <property type="entry name" value="PP2C-like"/>
    <property type="match status" value="1"/>
</dbReference>
<dbReference type="Pfam" id="PF07228">
    <property type="entry name" value="SpoIIE"/>
    <property type="match status" value="1"/>
</dbReference>
<organism evidence="3 4">
    <name type="scientific">Phtheirospermum japonicum</name>
    <dbReference type="NCBI Taxonomy" id="374723"/>
    <lineage>
        <taxon>Eukaryota</taxon>
        <taxon>Viridiplantae</taxon>
        <taxon>Streptophyta</taxon>
        <taxon>Embryophyta</taxon>
        <taxon>Tracheophyta</taxon>
        <taxon>Spermatophyta</taxon>
        <taxon>Magnoliopsida</taxon>
        <taxon>eudicotyledons</taxon>
        <taxon>Gunneridae</taxon>
        <taxon>Pentapetalae</taxon>
        <taxon>asterids</taxon>
        <taxon>lamiids</taxon>
        <taxon>Lamiales</taxon>
        <taxon>Orobanchaceae</taxon>
        <taxon>Orobanchaceae incertae sedis</taxon>
        <taxon>Phtheirospermum</taxon>
    </lineage>
</organism>
<comment type="similarity">
    <text evidence="1">Belongs to the PP2C family.</text>
</comment>
<dbReference type="PROSITE" id="PS51746">
    <property type="entry name" value="PPM_2"/>
    <property type="match status" value="1"/>
</dbReference>
<dbReference type="AlphaFoldDB" id="A0A830B8T3"/>
<dbReference type="InterPro" id="IPR001932">
    <property type="entry name" value="PPM-type_phosphatase-like_dom"/>
</dbReference>
<dbReference type="Gene3D" id="3.60.40.10">
    <property type="entry name" value="PPM-type phosphatase domain"/>
    <property type="match status" value="1"/>
</dbReference>
<dbReference type="PANTHER" id="PTHR12320">
    <property type="entry name" value="PROTEIN PHOSPHATASE 2C"/>
    <property type="match status" value="1"/>
</dbReference>
<dbReference type="EMBL" id="BMAC01000024">
    <property type="protein sequence ID" value="GFP80883.1"/>
    <property type="molecule type" value="Genomic_DNA"/>
</dbReference>
<keyword evidence="1" id="KW-0479">Metal-binding</keyword>
<dbReference type="InterPro" id="IPR036457">
    <property type="entry name" value="PPM-type-like_dom_sf"/>
</dbReference>
<keyword evidence="1" id="KW-0904">Protein phosphatase</keyword>